<dbReference type="InterPro" id="IPR006976">
    <property type="entry name" value="VanZ-like"/>
</dbReference>
<proteinExistence type="predicted"/>
<keyword evidence="1" id="KW-1133">Transmembrane helix</keyword>
<keyword evidence="1" id="KW-0472">Membrane</keyword>
<evidence type="ECO:0000259" key="2">
    <source>
        <dbReference type="Pfam" id="PF04892"/>
    </source>
</evidence>
<name>A0A9D1M1L2_9FIRM</name>
<evidence type="ECO:0000313" key="4">
    <source>
        <dbReference type="Proteomes" id="UP000824093"/>
    </source>
</evidence>
<keyword evidence="1" id="KW-0812">Transmembrane</keyword>
<evidence type="ECO:0000313" key="3">
    <source>
        <dbReference type="EMBL" id="HIU52150.1"/>
    </source>
</evidence>
<dbReference type="AlphaFoldDB" id="A0A9D1M1L2"/>
<dbReference type="EMBL" id="DVNH01000047">
    <property type="protein sequence ID" value="HIU52150.1"/>
    <property type="molecule type" value="Genomic_DNA"/>
</dbReference>
<dbReference type="Proteomes" id="UP000824093">
    <property type="component" value="Unassembled WGS sequence"/>
</dbReference>
<feature type="transmembrane region" description="Helical" evidence="1">
    <location>
        <begin position="49"/>
        <end position="66"/>
    </location>
</feature>
<reference evidence="3" key="1">
    <citation type="submission" date="2020-10" db="EMBL/GenBank/DDBJ databases">
        <authorList>
            <person name="Gilroy R."/>
        </authorList>
    </citation>
    <scope>NUCLEOTIDE SEQUENCE</scope>
    <source>
        <strain evidence="3">CHK195-15760</strain>
    </source>
</reference>
<accession>A0A9D1M1L2</accession>
<dbReference type="NCBIfam" id="NF037970">
    <property type="entry name" value="vanZ_1"/>
    <property type="match status" value="1"/>
</dbReference>
<gene>
    <name evidence="3" type="primary">vanZ</name>
    <name evidence="3" type="ORF">IAB70_06025</name>
</gene>
<sequence>MLIFEFINTYNIDVKRKITYSFIIGVIYAITDEIHQLFVPGRSGEIRDVLIDGLGIIVGIILIYQFKKKRGKI</sequence>
<organism evidence="3 4">
    <name type="scientific">Candidatus Merdicola faecigallinarum</name>
    <dbReference type="NCBI Taxonomy" id="2840862"/>
    <lineage>
        <taxon>Bacteria</taxon>
        <taxon>Bacillati</taxon>
        <taxon>Bacillota</taxon>
        <taxon>Clostridia</taxon>
        <taxon>Candidatus Merdicola</taxon>
    </lineage>
</organism>
<reference evidence="3" key="2">
    <citation type="journal article" date="2021" name="PeerJ">
        <title>Extensive microbial diversity within the chicken gut microbiome revealed by metagenomics and culture.</title>
        <authorList>
            <person name="Gilroy R."/>
            <person name="Ravi A."/>
            <person name="Getino M."/>
            <person name="Pursley I."/>
            <person name="Horton D.L."/>
            <person name="Alikhan N.F."/>
            <person name="Baker D."/>
            <person name="Gharbi K."/>
            <person name="Hall N."/>
            <person name="Watson M."/>
            <person name="Adriaenssens E.M."/>
            <person name="Foster-Nyarko E."/>
            <person name="Jarju S."/>
            <person name="Secka A."/>
            <person name="Antonio M."/>
            <person name="Oren A."/>
            <person name="Chaudhuri R.R."/>
            <person name="La Ragione R."/>
            <person name="Hildebrand F."/>
            <person name="Pallen M.J."/>
        </authorList>
    </citation>
    <scope>NUCLEOTIDE SEQUENCE</scope>
    <source>
        <strain evidence="3">CHK195-15760</strain>
    </source>
</reference>
<protein>
    <submittedName>
        <fullName evidence="3">VanZ family protein</fullName>
    </submittedName>
</protein>
<evidence type="ECO:0000256" key="1">
    <source>
        <dbReference type="SAM" id="Phobius"/>
    </source>
</evidence>
<comment type="caution">
    <text evidence="3">The sequence shown here is derived from an EMBL/GenBank/DDBJ whole genome shotgun (WGS) entry which is preliminary data.</text>
</comment>
<feature type="domain" description="VanZ-like" evidence="2">
    <location>
        <begin position="15"/>
        <end position="64"/>
    </location>
</feature>
<dbReference type="Pfam" id="PF04892">
    <property type="entry name" value="VanZ"/>
    <property type="match status" value="1"/>
</dbReference>